<dbReference type="GO" id="GO:0046872">
    <property type="term" value="F:metal ion binding"/>
    <property type="evidence" value="ECO:0007669"/>
    <property type="project" value="InterPro"/>
</dbReference>
<dbReference type="PANTHER" id="PTHR45778:SF7">
    <property type="entry name" value="PURPLE ACID PHOSPHATASE"/>
    <property type="match status" value="1"/>
</dbReference>
<comment type="caution">
    <text evidence="6">The sequence shown here is derived from an EMBL/GenBank/DDBJ whole genome shotgun (WGS) entry which is preliminary data.</text>
</comment>
<dbReference type="Gene3D" id="2.60.40.380">
    <property type="entry name" value="Purple acid phosphatase-like, N-terminal"/>
    <property type="match status" value="1"/>
</dbReference>
<dbReference type="SUPFAM" id="SSF49363">
    <property type="entry name" value="Purple acid phosphatase, N-terminal domain"/>
    <property type="match status" value="1"/>
</dbReference>
<evidence type="ECO:0000313" key="7">
    <source>
        <dbReference type="Proteomes" id="UP000824469"/>
    </source>
</evidence>
<dbReference type="SUPFAM" id="SSF56300">
    <property type="entry name" value="Metallo-dependent phosphatases"/>
    <property type="match status" value="1"/>
</dbReference>
<evidence type="ECO:0000256" key="2">
    <source>
        <dbReference type="ARBA" id="ARBA00022525"/>
    </source>
</evidence>
<dbReference type="Gene3D" id="3.60.21.10">
    <property type="match status" value="1"/>
</dbReference>
<dbReference type="GO" id="GO:0003993">
    <property type="term" value="F:acid phosphatase activity"/>
    <property type="evidence" value="ECO:0007669"/>
    <property type="project" value="InterPro"/>
</dbReference>
<evidence type="ECO:0000256" key="1">
    <source>
        <dbReference type="ARBA" id="ARBA00004613"/>
    </source>
</evidence>
<evidence type="ECO:0000256" key="4">
    <source>
        <dbReference type="SAM" id="SignalP"/>
    </source>
</evidence>
<comment type="subcellular location">
    <subcellularLocation>
        <location evidence="1">Secreted</location>
    </subcellularLocation>
</comment>
<sequence length="368" mass="41721">MDAFFLLLSSVLIMDFAYGVTLDAFPKTLNISGDNITLEWRDISSPSDLDWVGIYSPPNSENDHFIGYIFLSSCPTWKKGSGSINLPLINLRSPYEFRIFHWDHTQITNSTPVDSDHNPLPSTANLLAKTQAVTFQNLNDPAQLHLAFTSHEDEMRVIFVTKDDLKGYVKYGLEEEGLKGVVEAESFTYKQSDMCDGPANTSLGWRDPGYIHDAVMHGLEPGKRYFYQVGSDQSGWSSIRSFVSRDKDSDETIAFLFGDMGTSVPYRTFLWTQEESKLTIKWLKRDIEELGDKPSFISHIGDISYARGYEWLWDAFFTQIEPLASKVPYHVCIGNHEYDWPLQPWKPEWASRLYGTDGGVANVGCLTA</sequence>
<keyword evidence="3 4" id="KW-0732">Signal</keyword>
<feature type="signal peptide" evidence="4">
    <location>
        <begin position="1"/>
        <end position="19"/>
    </location>
</feature>
<feature type="chain" id="PRO_5041240576" description="Purple acid phosphatase N-terminal domain-containing protein" evidence="4">
    <location>
        <begin position="20"/>
        <end position="368"/>
    </location>
</feature>
<dbReference type="Pfam" id="PF16656">
    <property type="entry name" value="Pur_ac_phosph_N"/>
    <property type="match status" value="1"/>
</dbReference>
<proteinExistence type="predicted"/>
<dbReference type="AlphaFoldDB" id="A0AA38GGG9"/>
<keyword evidence="7" id="KW-1185">Reference proteome</keyword>
<evidence type="ECO:0000259" key="5">
    <source>
        <dbReference type="Pfam" id="PF16656"/>
    </source>
</evidence>
<dbReference type="InterPro" id="IPR008963">
    <property type="entry name" value="Purple_acid_Pase-like_N"/>
</dbReference>
<dbReference type="InterPro" id="IPR015914">
    <property type="entry name" value="PAPs_N"/>
</dbReference>
<dbReference type="PANTHER" id="PTHR45778">
    <property type="entry name" value="PURPLE ACID PHOSPHATASE-RELATED"/>
    <property type="match status" value="1"/>
</dbReference>
<accession>A0AA38GGG9</accession>
<organism evidence="6 7">
    <name type="scientific">Taxus chinensis</name>
    <name type="common">Chinese yew</name>
    <name type="synonym">Taxus wallichiana var. chinensis</name>
    <dbReference type="NCBI Taxonomy" id="29808"/>
    <lineage>
        <taxon>Eukaryota</taxon>
        <taxon>Viridiplantae</taxon>
        <taxon>Streptophyta</taxon>
        <taxon>Embryophyta</taxon>
        <taxon>Tracheophyta</taxon>
        <taxon>Spermatophyta</taxon>
        <taxon>Pinopsida</taxon>
        <taxon>Pinidae</taxon>
        <taxon>Conifers II</taxon>
        <taxon>Cupressales</taxon>
        <taxon>Taxaceae</taxon>
        <taxon>Taxus</taxon>
    </lineage>
</organism>
<name>A0AA38GGG9_TAXCH</name>
<dbReference type="GO" id="GO:0005576">
    <property type="term" value="C:extracellular region"/>
    <property type="evidence" value="ECO:0007669"/>
    <property type="project" value="UniProtKB-SubCell"/>
</dbReference>
<reference evidence="6 7" key="1">
    <citation type="journal article" date="2021" name="Nat. Plants">
        <title>The Taxus genome provides insights into paclitaxel biosynthesis.</title>
        <authorList>
            <person name="Xiong X."/>
            <person name="Gou J."/>
            <person name="Liao Q."/>
            <person name="Li Y."/>
            <person name="Zhou Q."/>
            <person name="Bi G."/>
            <person name="Li C."/>
            <person name="Du R."/>
            <person name="Wang X."/>
            <person name="Sun T."/>
            <person name="Guo L."/>
            <person name="Liang H."/>
            <person name="Lu P."/>
            <person name="Wu Y."/>
            <person name="Zhang Z."/>
            <person name="Ro D.K."/>
            <person name="Shang Y."/>
            <person name="Huang S."/>
            <person name="Yan J."/>
        </authorList>
    </citation>
    <scope>NUCLEOTIDE SEQUENCE [LARGE SCALE GENOMIC DNA]</scope>
    <source>
        <strain evidence="6">Ta-2019</strain>
    </source>
</reference>
<evidence type="ECO:0000313" key="6">
    <source>
        <dbReference type="EMBL" id="KAH9322531.1"/>
    </source>
</evidence>
<protein>
    <recommendedName>
        <fullName evidence="5">Purple acid phosphatase N-terminal domain-containing protein</fullName>
    </recommendedName>
</protein>
<dbReference type="EMBL" id="JAHRHJ020000003">
    <property type="protein sequence ID" value="KAH9322531.1"/>
    <property type="molecule type" value="Genomic_DNA"/>
</dbReference>
<dbReference type="Proteomes" id="UP000824469">
    <property type="component" value="Unassembled WGS sequence"/>
</dbReference>
<dbReference type="OMA" id="NVEDYEC"/>
<gene>
    <name evidence="6" type="ORF">KI387_017170</name>
</gene>
<feature type="domain" description="Purple acid phosphatase N-terminal" evidence="5">
    <location>
        <begin position="141"/>
        <end position="243"/>
    </location>
</feature>
<dbReference type="InterPro" id="IPR029052">
    <property type="entry name" value="Metallo-depent_PP-like"/>
</dbReference>
<keyword evidence="2" id="KW-0964">Secreted</keyword>
<evidence type="ECO:0000256" key="3">
    <source>
        <dbReference type="ARBA" id="ARBA00022729"/>
    </source>
</evidence>